<dbReference type="Gene3D" id="3.60.21.10">
    <property type="match status" value="1"/>
</dbReference>
<keyword evidence="7" id="KW-0255">Endonuclease</keyword>
<dbReference type="CDD" id="cd00840">
    <property type="entry name" value="MPP_Mre11_N"/>
    <property type="match status" value="1"/>
</dbReference>
<dbReference type="PANTHER" id="PTHR30337:SF0">
    <property type="entry name" value="NUCLEASE SBCCD SUBUNIT D"/>
    <property type="match status" value="1"/>
</dbReference>
<dbReference type="PANTHER" id="PTHR30337">
    <property type="entry name" value="COMPONENT OF ATP-DEPENDENT DSDNA EXONUCLEASE"/>
    <property type="match status" value="1"/>
</dbReference>
<dbReference type="OrthoDB" id="9773856at2"/>
<dbReference type="SUPFAM" id="SSF56300">
    <property type="entry name" value="Metallo-dependent phosphatases"/>
    <property type="match status" value="1"/>
</dbReference>
<keyword evidence="6 7" id="KW-0269">Exonuclease</keyword>
<keyword evidence="7" id="KW-0233">DNA recombination</keyword>
<feature type="domain" description="Nuclease SbcCD subunit D C-terminal" evidence="9">
    <location>
        <begin position="268"/>
        <end position="357"/>
    </location>
</feature>
<keyword evidence="4 7" id="KW-0540">Nuclease</keyword>
<dbReference type="InterPro" id="IPR004593">
    <property type="entry name" value="SbcD"/>
</dbReference>
<dbReference type="InterPro" id="IPR004843">
    <property type="entry name" value="Calcineurin-like_PHP"/>
</dbReference>
<dbReference type="Proteomes" id="UP000184251">
    <property type="component" value="Unassembled WGS sequence"/>
</dbReference>
<dbReference type="GO" id="GO:0006260">
    <property type="term" value="P:DNA replication"/>
    <property type="evidence" value="ECO:0007669"/>
    <property type="project" value="UniProtKB-KW"/>
</dbReference>
<keyword evidence="7" id="KW-0235">DNA replication</keyword>
<dbReference type="AlphaFoldDB" id="A0A1M4XR39"/>
<dbReference type="RefSeq" id="WP_073270826.1">
    <property type="nucleotide sequence ID" value="NZ_FQTU01000010.1"/>
</dbReference>
<evidence type="ECO:0000259" key="9">
    <source>
        <dbReference type="Pfam" id="PF12320"/>
    </source>
</evidence>
<dbReference type="Pfam" id="PF12320">
    <property type="entry name" value="SbcD_C"/>
    <property type="match status" value="1"/>
</dbReference>
<evidence type="ECO:0000313" key="10">
    <source>
        <dbReference type="EMBL" id="SHE95905.1"/>
    </source>
</evidence>
<comment type="subunit">
    <text evidence="2 7">Heterodimer of SbcC and SbcD.</text>
</comment>
<evidence type="ECO:0000256" key="7">
    <source>
        <dbReference type="RuleBase" id="RU363069"/>
    </source>
</evidence>
<evidence type="ECO:0000313" key="11">
    <source>
        <dbReference type="Proteomes" id="UP000184251"/>
    </source>
</evidence>
<dbReference type="GO" id="GO:0004519">
    <property type="term" value="F:endonuclease activity"/>
    <property type="evidence" value="ECO:0007669"/>
    <property type="project" value="UniProtKB-KW"/>
</dbReference>
<dbReference type="InterPro" id="IPR029052">
    <property type="entry name" value="Metallo-depent_PP-like"/>
</dbReference>
<dbReference type="STRING" id="1120975.SAMN02746064_01581"/>
<dbReference type="InterPro" id="IPR050535">
    <property type="entry name" value="DNA_Repair-Maintenance_Comp"/>
</dbReference>
<keyword evidence="11" id="KW-1185">Reference proteome</keyword>
<comment type="similarity">
    <text evidence="1 7">Belongs to the SbcD family.</text>
</comment>
<evidence type="ECO:0000256" key="5">
    <source>
        <dbReference type="ARBA" id="ARBA00022801"/>
    </source>
</evidence>
<protein>
    <recommendedName>
        <fullName evidence="3 7">Nuclease SbcCD subunit D</fullName>
    </recommendedName>
</protein>
<reference evidence="10 11" key="1">
    <citation type="submission" date="2016-11" db="EMBL/GenBank/DDBJ databases">
        <authorList>
            <person name="Jaros S."/>
            <person name="Januszkiewicz K."/>
            <person name="Wedrychowicz H."/>
        </authorList>
    </citation>
    <scope>NUCLEOTIDE SEQUENCE [LARGE SCALE GENOMIC DNA]</scope>
    <source>
        <strain evidence="10 11">DSM 14828</strain>
    </source>
</reference>
<evidence type="ECO:0000256" key="4">
    <source>
        <dbReference type="ARBA" id="ARBA00022722"/>
    </source>
</evidence>
<accession>A0A1M4XR39</accession>
<dbReference type="NCBIfam" id="TIGR00619">
    <property type="entry name" value="sbcd"/>
    <property type="match status" value="1"/>
</dbReference>
<comment type="function">
    <text evidence="7">SbcCD cleaves DNA hairpin structures. These structures can inhibit DNA replication and are intermediates in certain DNA recombination reactions. The complex acts as a 3'-&gt;5' double strand exonuclease that can open hairpins. It also has a 5' single-strand endonuclease activity.</text>
</comment>
<feature type="domain" description="Calcineurin-like phosphoesterase" evidence="8">
    <location>
        <begin position="3"/>
        <end position="218"/>
    </location>
</feature>
<gene>
    <name evidence="7" type="primary">sbcD</name>
    <name evidence="10" type="ORF">SAMN02746064_01581</name>
</gene>
<dbReference type="EMBL" id="FQTU01000010">
    <property type="protein sequence ID" value="SHE95905.1"/>
    <property type="molecule type" value="Genomic_DNA"/>
</dbReference>
<dbReference type="GO" id="GO:0008408">
    <property type="term" value="F:3'-5' exonuclease activity"/>
    <property type="evidence" value="ECO:0007669"/>
    <property type="project" value="InterPro"/>
</dbReference>
<evidence type="ECO:0000259" key="8">
    <source>
        <dbReference type="Pfam" id="PF00149"/>
    </source>
</evidence>
<dbReference type="Pfam" id="PF00149">
    <property type="entry name" value="Metallophos"/>
    <property type="match status" value="1"/>
</dbReference>
<dbReference type="GO" id="GO:0006310">
    <property type="term" value="P:DNA recombination"/>
    <property type="evidence" value="ECO:0007669"/>
    <property type="project" value="UniProtKB-KW"/>
</dbReference>
<sequence length="383" mass="43258">MIFMHMADLHIGKRVNEFNMLEDQRYILKQALSIAQNNKVDVMLLAGDIYDKSLPPGEAVALLDEFLTDIVHNGMKAVVVSGNHDSPERLAFGRKLMQSEGVYVSGVFNGEMNILSLRDDFGLVNIYMLPFIKPLHVKKYFPKNEIDSYTQAVKTVIDNAKVEDKMRNVLIAHQFVVSSGVEPMRSDSENISVGGLDHVEASAFDIFDYVALGHLHHPQSIGRDAVRYAGSPLKYSFSEAGAKKEKSVTIIEMKDKKNIKISKIPLTPLRDMVEIKGPLKDLLDPENHKHQGLDNYIHATLTDNEEIIDAISKIRSVYPNVMKIDFENSRTKTVEADSVAKDVTEKTSFQLFEEFYKINNNEEMEDKQKELVRGLLENMGVVI</sequence>
<dbReference type="InterPro" id="IPR026843">
    <property type="entry name" value="SbcD_C"/>
</dbReference>
<proteinExistence type="inferred from homology"/>
<dbReference type="InterPro" id="IPR041796">
    <property type="entry name" value="Mre11_N"/>
</dbReference>
<name>A0A1M4XR39_9FIRM</name>
<evidence type="ECO:0000256" key="6">
    <source>
        <dbReference type="ARBA" id="ARBA00022839"/>
    </source>
</evidence>
<evidence type="ECO:0000256" key="3">
    <source>
        <dbReference type="ARBA" id="ARBA00013365"/>
    </source>
</evidence>
<evidence type="ECO:0000256" key="1">
    <source>
        <dbReference type="ARBA" id="ARBA00010555"/>
    </source>
</evidence>
<keyword evidence="5 7" id="KW-0378">Hydrolase</keyword>
<organism evidence="10 11">
    <name type="scientific">Alkalibacter saccharofermentans DSM 14828</name>
    <dbReference type="NCBI Taxonomy" id="1120975"/>
    <lineage>
        <taxon>Bacteria</taxon>
        <taxon>Bacillati</taxon>
        <taxon>Bacillota</taxon>
        <taxon>Clostridia</taxon>
        <taxon>Eubacteriales</taxon>
        <taxon>Eubacteriaceae</taxon>
        <taxon>Alkalibacter</taxon>
    </lineage>
</organism>
<evidence type="ECO:0000256" key="2">
    <source>
        <dbReference type="ARBA" id="ARBA00011322"/>
    </source>
</evidence>